<dbReference type="SUPFAM" id="SSF51735">
    <property type="entry name" value="NAD(P)-binding Rossmann-fold domains"/>
    <property type="match status" value="1"/>
</dbReference>
<proteinExistence type="predicted"/>
<dbReference type="PROSITE" id="PS50075">
    <property type="entry name" value="CARRIER"/>
    <property type="match status" value="1"/>
</dbReference>
<protein>
    <recommendedName>
        <fullName evidence="3">Carrier domain-containing protein</fullName>
    </recommendedName>
</protein>
<dbReference type="Proteomes" id="UP001610563">
    <property type="component" value="Unassembled WGS sequence"/>
</dbReference>
<evidence type="ECO:0000313" key="5">
    <source>
        <dbReference type="Proteomes" id="UP001610563"/>
    </source>
</evidence>
<accession>A0ABR4FYA0</accession>
<dbReference type="Pfam" id="PF00550">
    <property type="entry name" value="PP-binding"/>
    <property type="match status" value="1"/>
</dbReference>
<dbReference type="PROSITE" id="PS00012">
    <property type="entry name" value="PHOSPHOPANTETHEINE"/>
    <property type="match status" value="1"/>
</dbReference>
<reference evidence="4 5" key="1">
    <citation type="submission" date="2024-07" db="EMBL/GenBank/DDBJ databases">
        <title>Section-level genome sequencing and comparative genomics of Aspergillus sections Usti and Cavernicolus.</title>
        <authorList>
            <consortium name="Lawrence Berkeley National Laboratory"/>
            <person name="Nybo J.L."/>
            <person name="Vesth T.C."/>
            <person name="Theobald S."/>
            <person name="Frisvad J.C."/>
            <person name="Larsen T.O."/>
            <person name="Kjaerboelling I."/>
            <person name="Rothschild-Mancinelli K."/>
            <person name="Lyhne E.K."/>
            <person name="Kogle M.E."/>
            <person name="Barry K."/>
            <person name="Clum A."/>
            <person name="Na H."/>
            <person name="Ledsgaard L."/>
            <person name="Lin J."/>
            <person name="Lipzen A."/>
            <person name="Kuo A."/>
            <person name="Riley R."/>
            <person name="Mondo S."/>
            <person name="Labutti K."/>
            <person name="Haridas S."/>
            <person name="Pangalinan J."/>
            <person name="Salamov A.A."/>
            <person name="Simmons B.A."/>
            <person name="Magnuson J.K."/>
            <person name="Chen J."/>
            <person name="Drula E."/>
            <person name="Henrissat B."/>
            <person name="Wiebenga A."/>
            <person name="Lubbers R.J."/>
            <person name="Gomes A.C."/>
            <person name="Makela M.R."/>
            <person name="Stajich J."/>
            <person name="Grigoriev I.V."/>
            <person name="Mortensen U.H."/>
            <person name="De Vries R.P."/>
            <person name="Baker S.E."/>
            <person name="Andersen M.R."/>
        </authorList>
    </citation>
    <scope>NUCLEOTIDE SEQUENCE [LARGE SCALE GENOMIC DNA]</scope>
    <source>
        <strain evidence="4 5">CBS 209.92</strain>
    </source>
</reference>
<dbReference type="InterPro" id="IPR006162">
    <property type="entry name" value="Ppantetheine_attach_site"/>
</dbReference>
<dbReference type="PANTHER" id="PTHR43775">
    <property type="entry name" value="FATTY ACID SYNTHASE"/>
    <property type="match status" value="1"/>
</dbReference>
<feature type="domain" description="Carrier" evidence="3">
    <location>
        <begin position="175"/>
        <end position="260"/>
    </location>
</feature>
<dbReference type="Gene3D" id="1.10.1200.10">
    <property type="entry name" value="ACP-like"/>
    <property type="match status" value="1"/>
</dbReference>
<organism evidence="4 5">
    <name type="scientific">Aspergillus keveii</name>
    <dbReference type="NCBI Taxonomy" id="714993"/>
    <lineage>
        <taxon>Eukaryota</taxon>
        <taxon>Fungi</taxon>
        <taxon>Dikarya</taxon>
        <taxon>Ascomycota</taxon>
        <taxon>Pezizomycotina</taxon>
        <taxon>Eurotiomycetes</taxon>
        <taxon>Eurotiomycetidae</taxon>
        <taxon>Eurotiales</taxon>
        <taxon>Aspergillaceae</taxon>
        <taxon>Aspergillus</taxon>
        <taxon>Aspergillus subgen. Nidulantes</taxon>
    </lineage>
</organism>
<dbReference type="InterPro" id="IPR036736">
    <property type="entry name" value="ACP-like_sf"/>
</dbReference>
<dbReference type="InterPro" id="IPR009081">
    <property type="entry name" value="PP-bd_ACP"/>
</dbReference>
<dbReference type="SUPFAM" id="SSF47336">
    <property type="entry name" value="ACP-like"/>
    <property type="match status" value="1"/>
</dbReference>
<dbReference type="EMBL" id="JBFTWV010000082">
    <property type="protein sequence ID" value="KAL2788249.1"/>
    <property type="molecule type" value="Genomic_DNA"/>
</dbReference>
<comment type="caution">
    <text evidence="4">The sequence shown here is derived from an EMBL/GenBank/DDBJ whole genome shotgun (WGS) entry which is preliminary data.</text>
</comment>
<dbReference type="Pfam" id="PF08659">
    <property type="entry name" value="KR"/>
    <property type="match status" value="1"/>
</dbReference>
<evidence type="ECO:0000313" key="4">
    <source>
        <dbReference type="EMBL" id="KAL2788249.1"/>
    </source>
</evidence>
<keyword evidence="5" id="KW-1185">Reference proteome</keyword>
<dbReference type="SMART" id="SM00823">
    <property type="entry name" value="PKS_PP"/>
    <property type="match status" value="1"/>
</dbReference>
<gene>
    <name evidence="4" type="ORF">BJX66DRAFT_340402</name>
</gene>
<dbReference type="PANTHER" id="PTHR43775:SF29">
    <property type="entry name" value="ASPERFURANONE POLYKETIDE SYNTHASE AFOG-RELATED"/>
    <property type="match status" value="1"/>
</dbReference>
<evidence type="ECO:0000259" key="3">
    <source>
        <dbReference type="PROSITE" id="PS50075"/>
    </source>
</evidence>
<keyword evidence="2" id="KW-0597">Phosphoprotein</keyword>
<evidence type="ECO:0000256" key="2">
    <source>
        <dbReference type="ARBA" id="ARBA00022553"/>
    </source>
</evidence>
<dbReference type="InterPro" id="IPR036291">
    <property type="entry name" value="NAD(P)-bd_dom_sf"/>
</dbReference>
<evidence type="ECO:0000256" key="1">
    <source>
        <dbReference type="ARBA" id="ARBA00022450"/>
    </source>
</evidence>
<sequence>MRGHAGTWNLNRLLPKGMHFFIKYSSISGGIGATAAANYAAGCAYQDALGQYRNAIGERATTLNLGVMLKDGILSDNSTVRNTLMNTGYLLRITEKDMFALLEYHCDPAREIPALPLRSQVMVGLDVPERLVTRGNEIPIMMKRPLFGGTWNIADGAAPTASNHEDGATDISHQSATAQCMRVAVDTIADCLMPRLSKGLGVPLNSFDPLKPMNGYGVDSLVAVELRNWFQSNLNADVPVFEVMGNKSFAEVARLVAAKSAVVAATLSKR</sequence>
<dbReference type="InterPro" id="IPR013968">
    <property type="entry name" value="PKS_KR"/>
</dbReference>
<dbReference type="Gene3D" id="3.40.50.720">
    <property type="entry name" value="NAD(P)-binding Rossmann-like Domain"/>
    <property type="match status" value="1"/>
</dbReference>
<keyword evidence="1" id="KW-0596">Phosphopantetheine</keyword>
<dbReference type="InterPro" id="IPR020806">
    <property type="entry name" value="PKS_PP-bd"/>
</dbReference>
<name>A0ABR4FYA0_9EURO</name>
<dbReference type="InterPro" id="IPR050091">
    <property type="entry name" value="PKS_NRPS_Biosynth_Enz"/>
</dbReference>